<evidence type="ECO:0000256" key="7">
    <source>
        <dbReference type="SAM" id="Phobius"/>
    </source>
</evidence>
<name>A0AAV3KAR2_9GAMM</name>
<proteinExistence type="inferred from homology"/>
<dbReference type="InterPro" id="IPR050250">
    <property type="entry name" value="Macrolide_Exporter_MacB"/>
</dbReference>
<dbReference type="InterPro" id="IPR003838">
    <property type="entry name" value="ABC3_permease_C"/>
</dbReference>
<feature type="domain" description="MacB-like periplasmic core" evidence="9">
    <location>
        <begin position="58"/>
        <end position="274"/>
    </location>
</feature>
<dbReference type="Proteomes" id="UP000017142">
    <property type="component" value="Unassembled WGS sequence"/>
</dbReference>
<gene>
    <name evidence="10" type="ORF">A544_0900</name>
</gene>
<comment type="subcellular location">
    <subcellularLocation>
        <location evidence="1">Cell membrane</location>
        <topology evidence="1">Multi-pass membrane protein</topology>
    </subcellularLocation>
</comment>
<dbReference type="AlphaFoldDB" id="A0AAV3KAR2"/>
<comment type="caution">
    <text evidence="10">The sequence shown here is derived from an EMBL/GenBank/DDBJ whole genome shotgun (WGS) entry which is preliminary data.</text>
</comment>
<evidence type="ECO:0000256" key="3">
    <source>
        <dbReference type="ARBA" id="ARBA00022692"/>
    </source>
</evidence>
<feature type="transmembrane region" description="Helical" evidence="7">
    <location>
        <begin position="306"/>
        <end position="333"/>
    </location>
</feature>
<dbReference type="GeneID" id="43519621"/>
<reference evidence="11" key="1">
    <citation type="journal article" date="2013" name="Diversity">
        <title>Genome Sequence of Dickeya solani, a New soft Rot Pathogen of Potato, Suggests its Emergence May Be Related to a Novel Combination of Non-Ribosomal Peptide/Polyketide Synthetase Clusters.</title>
        <authorList>
            <person name="Garlant L."/>
            <person name="Koskinen P."/>
            <person name="Rouhiainen L."/>
            <person name="Laine P."/>
            <person name="Paulin L."/>
            <person name="Auvinen P."/>
            <person name="Holm L."/>
            <person name="Pirhonen M."/>
        </authorList>
    </citation>
    <scope>NUCLEOTIDE SEQUENCE [LARGE SCALE GENOMIC DNA]</scope>
    <source>
        <strain evidence="11">D s0432-1</strain>
    </source>
</reference>
<dbReference type="GO" id="GO:0022857">
    <property type="term" value="F:transmembrane transporter activity"/>
    <property type="evidence" value="ECO:0007669"/>
    <property type="project" value="TreeGrafter"/>
</dbReference>
<keyword evidence="2" id="KW-1003">Cell membrane</keyword>
<evidence type="ECO:0000256" key="6">
    <source>
        <dbReference type="ARBA" id="ARBA00038076"/>
    </source>
</evidence>
<feature type="transmembrane region" description="Helical" evidence="7">
    <location>
        <begin position="394"/>
        <end position="412"/>
    </location>
</feature>
<dbReference type="Pfam" id="PF12704">
    <property type="entry name" value="MacB_PCD"/>
    <property type="match status" value="1"/>
</dbReference>
<dbReference type="PANTHER" id="PTHR30572:SF4">
    <property type="entry name" value="ABC TRANSPORTER PERMEASE YTRF"/>
    <property type="match status" value="1"/>
</dbReference>
<feature type="transmembrane region" description="Helical" evidence="7">
    <location>
        <begin position="354"/>
        <end position="382"/>
    </location>
</feature>
<keyword evidence="3 7" id="KW-0812">Transmembrane</keyword>
<organism evidence="10 11">
    <name type="scientific">Dickeya solani D s0432-1</name>
    <dbReference type="NCBI Taxonomy" id="1231725"/>
    <lineage>
        <taxon>Bacteria</taxon>
        <taxon>Pseudomonadati</taxon>
        <taxon>Pseudomonadota</taxon>
        <taxon>Gammaproteobacteria</taxon>
        <taxon>Enterobacterales</taxon>
        <taxon>Pectobacteriaceae</taxon>
        <taxon>Dickeya</taxon>
    </lineage>
</organism>
<evidence type="ECO:0000313" key="10">
    <source>
        <dbReference type="EMBL" id="ERO57735.1"/>
    </source>
</evidence>
<evidence type="ECO:0000256" key="2">
    <source>
        <dbReference type="ARBA" id="ARBA00022475"/>
    </source>
</evidence>
<evidence type="ECO:0000256" key="1">
    <source>
        <dbReference type="ARBA" id="ARBA00004651"/>
    </source>
</evidence>
<keyword evidence="5 7" id="KW-0472">Membrane</keyword>
<accession>A0AAV3KAR2</accession>
<sequence>MLKRDSDGDDAKEIHSATLPEERNAALPDVVHSPYGASLHYMLTEPLDSLRQLGRRAVLALLGITVGCAAVVALLNIGHNAAADAISAFRDMGSDMLVAGFADTAETNQRRAPATLDIDALTRALPGIRHAAPLILTSTNARLHRRQFNAIVAGAGAELAQVLALRVAHGRFLTRYDRQSTYAVLGAKTAVELGEAGTPVALGSRIQLGGYLFEVVGILQEQGQNPLLPVPVDEAIILPIEGMHRLLSSPEISSVVARSRRSETLQQEAAALRDYLMALAPGREVAVQISQQLLEGMERQSRTFTWLLAGLGGVSLLMGGVGVMNVMVMNIAGRRREIGVRMALGARPKDIGRLFLLEAAALAIAGALAGAIVGLLAAWLFVKMSGWAFSLSPLSLPLGIVSSLAVGVFFGLHPALTAARLEPVKALRDD</sequence>
<evidence type="ECO:0000259" key="9">
    <source>
        <dbReference type="Pfam" id="PF12704"/>
    </source>
</evidence>
<dbReference type="GO" id="GO:0005886">
    <property type="term" value="C:plasma membrane"/>
    <property type="evidence" value="ECO:0007669"/>
    <property type="project" value="UniProtKB-SubCell"/>
</dbReference>
<dbReference type="EMBL" id="AMWE01000002">
    <property type="protein sequence ID" value="ERO57735.1"/>
    <property type="molecule type" value="Genomic_DNA"/>
</dbReference>
<keyword evidence="4 7" id="KW-1133">Transmembrane helix</keyword>
<dbReference type="Pfam" id="PF02687">
    <property type="entry name" value="FtsX"/>
    <property type="match status" value="1"/>
</dbReference>
<protein>
    <submittedName>
        <fullName evidence="10">Permease of ABC transporter</fullName>
    </submittedName>
</protein>
<feature type="transmembrane region" description="Helical" evidence="7">
    <location>
        <begin position="57"/>
        <end position="77"/>
    </location>
</feature>
<evidence type="ECO:0000256" key="4">
    <source>
        <dbReference type="ARBA" id="ARBA00022989"/>
    </source>
</evidence>
<evidence type="ECO:0000256" key="5">
    <source>
        <dbReference type="ARBA" id="ARBA00023136"/>
    </source>
</evidence>
<dbReference type="RefSeq" id="WP_022632385.1">
    <property type="nucleotide sequence ID" value="NZ_AMWE01000002.1"/>
</dbReference>
<evidence type="ECO:0000313" key="11">
    <source>
        <dbReference type="Proteomes" id="UP000017142"/>
    </source>
</evidence>
<dbReference type="PANTHER" id="PTHR30572">
    <property type="entry name" value="MEMBRANE COMPONENT OF TRANSPORTER-RELATED"/>
    <property type="match status" value="1"/>
</dbReference>
<feature type="domain" description="ABC3 transporter permease C-terminal" evidence="8">
    <location>
        <begin position="312"/>
        <end position="423"/>
    </location>
</feature>
<comment type="similarity">
    <text evidence="6">Belongs to the ABC-4 integral membrane protein family.</text>
</comment>
<evidence type="ECO:0000259" key="8">
    <source>
        <dbReference type="Pfam" id="PF02687"/>
    </source>
</evidence>
<dbReference type="InterPro" id="IPR025857">
    <property type="entry name" value="MacB_PCD"/>
</dbReference>